<organism evidence="2 3">
    <name type="scientific">Puccinia graminis f. sp. tritici</name>
    <dbReference type="NCBI Taxonomy" id="56615"/>
    <lineage>
        <taxon>Eukaryota</taxon>
        <taxon>Fungi</taxon>
        <taxon>Dikarya</taxon>
        <taxon>Basidiomycota</taxon>
        <taxon>Pucciniomycotina</taxon>
        <taxon>Pucciniomycetes</taxon>
        <taxon>Pucciniales</taxon>
        <taxon>Pucciniaceae</taxon>
        <taxon>Puccinia</taxon>
    </lineage>
</organism>
<proteinExistence type="predicted"/>
<feature type="region of interest" description="Disordered" evidence="1">
    <location>
        <begin position="74"/>
        <end position="100"/>
    </location>
</feature>
<evidence type="ECO:0000313" key="2">
    <source>
        <dbReference type="EMBL" id="KAA1078124.1"/>
    </source>
</evidence>
<keyword evidence="3" id="KW-1185">Reference proteome</keyword>
<feature type="compositionally biased region" description="Polar residues" evidence="1">
    <location>
        <begin position="89"/>
        <end position="100"/>
    </location>
</feature>
<evidence type="ECO:0000313" key="3">
    <source>
        <dbReference type="Proteomes" id="UP000324748"/>
    </source>
</evidence>
<reference evidence="2 3" key="1">
    <citation type="submission" date="2019-05" db="EMBL/GenBank/DDBJ databases">
        <title>Emergence of the Ug99 lineage of the wheat stem rust pathogen through somatic hybridization.</title>
        <authorList>
            <person name="Li F."/>
            <person name="Upadhyaya N.M."/>
            <person name="Sperschneider J."/>
            <person name="Matny O."/>
            <person name="Nguyen-Phuc H."/>
            <person name="Mago R."/>
            <person name="Raley C."/>
            <person name="Miller M.E."/>
            <person name="Silverstein K.A.T."/>
            <person name="Henningsen E."/>
            <person name="Hirsch C.D."/>
            <person name="Visser B."/>
            <person name="Pretorius Z.A."/>
            <person name="Steffenson B.J."/>
            <person name="Schwessinger B."/>
            <person name="Dodds P.N."/>
            <person name="Figueroa M."/>
        </authorList>
    </citation>
    <scope>NUCLEOTIDE SEQUENCE [LARGE SCALE GENOMIC DNA]</scope>
    <source>
        <strain evidence="2">21-0</strain>
    </source>
</reference>
<gene>
    <name evidence="2" type="ORF">PGT21_028991</name>
</gene>
<dbReference type="EMBL" id="VSWC01000144">
    <property type="protein sequence ID" value="KAA1078124.1"/>
    <property type="molecule type" value="Genomic_DNA"/>
</dbReference>
<dbReference type="OrthoDB" id="2500287at2759"/>
<feature type="region of interest" description="Disordered" evidence="1">
    <location>
        <begin position="118"/>
        <end position="216"/>
    </location>
</feature>
<dbReference type="Proteomes" id="UP000324748">
    <property type="component" value="Unassembled WGS sequence"/>
</dbReference>
<evidence type="ECO:0000256" key="1">
    <source>
        <dbReference type="SAM" id="MobiDB-lite"/>
    </source>
</evidence>
<feature type="compositionally biased region" description="Low complexity" evidence="1">
    <location>
        <begin position="198"/>
        <end position="216"/>
    </location>
</feature>
<comment type="caution">
    <text evidence="2">The sequence shown here is derived from an EMBL/GenBank/DDBJ whole genome shotgun (WGS) entry which is preliminary data.</text>
</comment>
<dbReference type="AlphaFoldDB" id="A0A5B0MQ22"/>
<feature type="region of interest" description="Disordered" evidence="1">
    <location>
        <begin position="30"/>
        <end position="50"/>
    </location>
</feature>
<accession>A0A5B0MQ22</accession>
<feature type="compositionally biased region" description="Polar residues" evidence="1">
    <location>
        <begin position="133"/>
        <end position="145"/>
    </location>
</feature>
<feature type="compositionally biased region" description="Polar residues" evidence="1">
    <location>
        <begin position="178"/>
        <end position="197"/>
    </location>
</feature>
<protein>
    <submittedName>
        <fullName evidence="2">Uncharacterized protein</fullName>
    </submittedName>
</protein>
<sequence>MASHHHQELDWDPAVADGWESLSGDFRPDLAPLPNHTDVQHHTYHNTTGPATRFIAPNPSHQYHYQTASGAPHLGAISTAGPGIPSESLAPSQRSTVAHSTGSLFHITNPAHSLTGPPAQVGSNGAQGAMQIADNSTPQSTSPLPMTSVGHRTQHTPTHGHPGQIGASEAGGIGPVRTPSQTSLPNLSPYPRNSTRDSVSNLSQHSSSSDSASTSIRSETLTYIRENYQQLQENLDNHEEFARIGQPLFSIPETERWPAAVALILLQGRANTASPATTMVLTNEDTPNLKTLVSSNIRLILLNPKLDIYGQRGSRTNLDAISPYSMMKTLLDSQSPRFLKQLPSNYNDNPAWLNSFDNLIKQQLKADKFKLSSLIQTNLPSPPEKVPSIKELVSSVFIAMHPRYKNTPKQQVYGQVPPPTRARLAYIRFMINLNRIQREGKKKGETPTIWHQINDDLNSRVGQTRMYRYAFGQLILAKDERLWDGQTALDEVDPDDCALPTEAEIATEIARLGGDTSTQFTQAAAGTAS</sequence>
<name>A0A5B0MQ22_PUCGR</name>